<evidence type="ECO:0000313" key="2">
    <source>
        <dbReference type="EMBL" id="EGV31896.1"/>
    </source>
</evidence>
<proteinExistence type="predicted"/>
<dbReference type="eggNOG" id="ENOG5032ZRN">
    <property type="taxonomic scope" value="Bacteria"/>
</dbReference>
<name>G2E0G8_9GAMM</name>
<dbReference type="OrthoDB" id="7063044at2"/>
<organism evidence="2 3">
    <name type="scientific">Thiorhodococcus drewsii AZ1</name>
    <dbReference type="NCBI Taxonomy" id="765913"/>
    <lineage>
        <taxon>Bacteria</taxon>
        <taxon>Pseudomonadati</taxon>
        <taxon>Pseudomonadota</taxon>
        <taxon>Gammaproteobacteria</taxon>
        <taxon>Chromatiales</taxon>
        <taxon>Chromatiaceae</taxon>
        <taxon>Thiorhodococcus</taxon>
    </lineage>
</organism>
<dbReference type="RefSeq" id="WP_007040495.1">
    <property type="nucleotide sequence ID" value="NZ_AFWT01000010.1"/>
</dbReference>
<evidence type="ECO:0000313" key="3">
    <source>
        <dbReference type="Proteomes" id="UP000004200"/>
    </source>
</evidence>
<gene>
    <name evidence="2" type="ORF">ThidrDRAFT_1781</name>
</gene>
<dbReference type="AlphaFoldDB" id="G2E0G8"/>
<dbReference type="Gene3D" id="2.40.10.220">
    <property type="entry name" value="predicted glycosyltransferase like domains"/>
    <property type="match status" value="1"/>
</dbReference>
<dbReference type="Proteomes" id="UP000004200">
    <property type="component" value="Unassembled WGS sequence"/>
</dbReference>
<accession>G2E0G8</accession>
<comment type="caution">
    <text evidence="2">The sequence shown here is derived from an EMBL/GenBank/DDBJ whole genome shotgun (WGS) entry which is preliminary data.</text>
</comment>
<dbReference type="InterPro" id="IPR009875">
    <property type="entry name" value="PilZ_domain"/>
</dbReference>
<dbReference type="EMBL" id="AFWT01000010">
    <property type="protein sequence ID" value="EGV31896.1"/>
    <property type="molecule type" value="Genomic_DNA"/>
</dbReference>
<protein>
    <submittedName>
        <fullName evidence="2">Type IV pilus assembly PilZ</fullName>
    </submittedName>
</protein>
<sequence>MTVEHRYSSRHPTGIEVHIEYRKRRFFSAQGRNISDQGMYLAVRNLTLPKGTMVTLDFQAGGRDWAVDAIVAHHDAAGISVTFLDPQPDLFQLVQLTELPGQLMGHSEAYAGRMAGA</sequence>
<evidence type="ECO:0000259" key="1">
    <source>
        <dbReference type="Pfam" id="PF07238"/>
    </source>
</evidence>
<reference evidence="2 3" key="1">
    <citation type="submission" date="2011-06" db="EMBL/GenBank/DDBJ databases">
        <title>The draft genome of Thiorhodococcus drewsii AZ1.</title>
        <authorList>
            <consortium name="US DOE Joint Genome Institute (JGI-PGF)"/>
            <person name="Lucas S."/>
            <person name="Han J."/>
            <person name="Lapidus A."/>
            <person name="Cheng J.-F."/>
            <person name="Goodwin L."/>
            <person name="Pitluck S."/>
            <person name="Peters L."/>
            <person name="Land M.L."/>
            <person name="Hauser L."/>
            <person name="Vogl K."/>
            <person name="Liu Z."/>
            <person name="Imhoff J."/>
            <person name="Thiel V."/>
            <person name="Frigaard N.-U."/>
            <person name="Bryant D.A."/>
            <person name="Woyke T.J."/>
        </authorList>
    </citation>
    <scope>NUCLEOTIDE SEQUENCE [LARGE SCALE GENOMIC DNA]</scope>
    <source>
        <strain evidence="2 3">AZ1</strain>
    </source>
</reference>
<feature type="domain" description="PilZ" evidence="1">
    <location>
        <begin position="5"/>
        <end position="92"/>
    </location>
</feature>
<dbReference type="GO" id="GO:0035438">
    <property type="term" value="F:cyclic-di-GMP binding"/>
    <property type="evidence" value="ECO:0007669"/>
    <property type="project" value="InterPro"/>
</dbReference>
<dbReference type="SUPFAM" id="SSF141371">
    <property type="entry name" value="PilZ domain-like"/>
    <property type="match status" value="1"/>
</dbReference>
<keyword evidence="3" id="KW-1185">Reference proteome</keyword>
<dbReference type="Pfam" id="PF07238">
    <property type="entry name" value="PilZ"/>
    <property type="match status" value="1"/>
</dbReference>